<evidence type="ECO:0008006" key="3">
    <source>
        <dbReference type="Google" id="ProtNLM"/>
    </source>
</evidence>
<accession>A0A6J4SH40</accession>
<protein>
    <recommendedName>
        <fullName evidence="3">EAL domain-containing protein</fullName>
    </recommendedName>
</protein>
<dbReference type="EMBL" id="CADCVJ010000227">
    <property type="protein sequence ID" value="CAA9493893.1"/>
    <property type="molecule type" value="Genomic_DNA"/>
</dbReference>
<reference evidence="2" key="1">
    <citation type="submission" date="2020-02" db="EMBL/GenBank/DDBJ databases">
        <authorList>
            <person name="Meier V. D."/>
        </authorList>
    </citation>
    <scope>NUCLEOTIDE SEQUENCE</scope>
    <source>
        <strain evidence="2">AVDCRST_MAG38</strain>
    </source>
</reference>
<organism evidence="2">
    <name type="scientific">uncultured Solirubrobacteraceae bacterium</name>
    <dbReference type="NCBI Taxonomy" id="1162706"/>
    <lineage>
        <taxon>Bacteria</taxon>
        <taxon>Bacillati</taxon>
        <taxon>Actinomycetota</taxon>
        <taxon>Thermoleophilia</taxon>
        <taxon>Solirubrobacterales</taxon>
        <taxon>Solirubrobacteraceae</taxon>
        <taxon>environmental samples</taxon>
    </lineage>
</organism>
<feature type="region of interest" description="Disordered" evidence="1">
    <location>
        <begin position="37"/>
        <end position="57"/>
    </location>
</feature>
<evidence type="ECO:0000256" key="1">
    <source>
        <dbReference type="SAM" id="MobiDB-lite"/>
    </source>
</evidence>
<name>A0A6J4SH40_9ACTN</name>
<feature type="compositionally biased region" description="Basic and acidic residues" evidence="1">
    <location>
        <begin position="39"/>
        <end position="51"/>
    </location>
</feature>
<dbReference type="PROSITE" id="PS51257">
    <property type="entry name" value="PROKAR_LIPOPROTEIN"/>
    <property type="match status" value="1"/>
</dbReference>
<evidence type="ECO:0000313" key="2">
    <source>
        <dbReference type="EMBL" id="CAA9493893.1"/>
    </source>
</evidence>
<dbReference type="AlphaFoldDB" id="A0A6J4SH40"/>
<sequence length="57" mass="6077">MRLAIDDLGVGSSSPSQTLTGLGCELARGHHWFRPLAPEPREQRLAADPEPRAALAG</sequence>
<proteinExistence type="predicted"/>
<gene>
    <name evidence="2" type="ORF">AVDCRST_MAG38-2799</name>
</gene>